<dbReference type="InterPro" id="IPR023198">
    <property type="entry name" value="PGP-like_dom2"/>
</dbReference>
<dbReference type="Gene3D" id="1.10.150.240">
    <property type="entry name" value="Putative phosphatase, domain 2"/>
    <property type="match status" value="1"/>
</dbReference>
<dbReference type="GO" id="GO:0050308">
    <property type="term" value="F:sugar-phosphatase activity"/>
    <property type="evidence" value="ECO:0007669"/>
    <property type="project" value="TreeGrafter"/>
</dbReference>
<dbReference type="InterPro" id="IPR036412">
    <property type="entry name" value="HAD-like_sf"/>
</dbReference>
<dbReference type="PANTHER" id="PTHR43481">
    <property type="entry name" value="FRUCTOSE-1-PHOSPHATE PHOSPHATASE"/>
    <property type="match status" value="1"/>
</dbReference>
<dbReference type="Gene3D" id="3.40.50.1000">
    <property type="entry name" value="HAD superfamily/HAD-like"/>
    <property type="match status" value="1"/>
</dbReference>
<dbReference type="SUPFAM" id="SSF56784">
    <property type="entry name" value="HAD-like"/>
    <property type="match status" value="1"/>
</dbReference>
<dbReference type="SFLD" id="SFLDG01129">
    <property type="entry name" value="C1.5:_HAD__Beta-PGM__Phosphata"/>
    <property type="match status" value="1"/>
</dbReference>
<proteinExistence type="predicted"/>
<accession>W8JSJ0</accession>
<dbReference type="EMBL" id="CP006571">
    <property type="protein sequence ID" value="AHK63808.1"/>
    <property type="molecule type" value="Genomic_DNA"/>
</dbReference>
<name>W8JSJ0_9CHLA</name>
<organism evidence="1 2">
    <name type="scientific">Chlamydia avium 10DC88</name>
    <dbReference type="NCBI Taxonomy" id="1229831"/>
    <lineage>
        <taxon>Bacteria</taxon>
        <taxon>Pseudomonadati</taxon>
        <taxon>Chlamydiota</taxon>
        <taxon>Chlamydiia</taxon>
        <taxon>Chlamydiales</taxon>
        <taxon>Chlamydiaceae</taxon>
        <taxon>Chlamydia/Chlamydophila group</taxon>
        <taxon>Chlamydia</taxon>
    </lineage>
</organism>
<dbReference type="Pfam" id="PF00702">
    <property type="entry name" value="Hydrolase"/>
    <property type="match status" value="1"/>
</dbReference>
<dbReference type="CDD" id="cd07505">
    <property type="entry name" value="HAD_BPGM-like"/>
    <property type="match status" value="1"/>
</dbReference>
<reference evidence="1 2" key="1">
    <citation type="journal article" date="2014" name="Syst. Appl. Microbiol.">
        <title>Evidence for the existence of two new members of the family Chlamydiaceae and proposal of Chlamydia avium sp. nov. and Chlamydia gallinacea sp. nov.</title>
        <authorList>
            <person name="Sachse K."/>
            <person name="Laroucau K."/>
            <person name="Riege K."/>
            <person name="Wehner S."/>
            <person name="Dilcher M."/>
            <person name="Creasy H.H."/>
            <person name="Weidmann M."/>
            <person name="Myers G."/>
            <person name="Vorimore F."/>
            <person name="Vicari N."/>
            <person name="Magnino S."/>
            <person name="Liebler-Tenorio E."/>
            <person name="Ruettger A."/>
            <person name="Bavoil P.M."/>
            <person name="Hufert F.T."/>
            <person name="Rossello-Mora R."/>
            <person name="Marz M."/>
        </authorList>
    </citation>
    <scope>NUCLEOTIDE SEQUENCE [LARGE SCALE GENOMIC DNA]</scope>
    <source>
        <strain evidence="1 2">10DC88</strain>
    </source>
</reference>
<dbReference type="InterPro" id="IPR023214">
    <property type="entry name" value="HAD_sf"/>
</dbReference>
<sequence>MAINVQDYQVFLFDLDGLLVDTEPLYYRAFLSVCHQNDLDITIDFPTYYRLAMLGRETFQKEIVSLFPEMHALFPQCFYEREKIYQQLISTEIPRLLPGVIEFLDFLNKEKKTLGMVTNSSRASVERFSYYFPVFTHFQFLVTREDYVRPKPYSDSYRYAYQNFVREGEKVIGFEDSVKGLRALTGIPAALVAINALCTLSSESHQDFYNREFYYFSSFCDLMAHVGEQNQS</sequence>
<dbReference type="KEGG" id="cav:M832_09610"/>
<evidence type="ECO:0000313" key="2">
    <source>
        <dbReference type="Proteomes" id="UP000019433"/>
    </source>
</evidence>
<dbReference type="InterPro" id="IPR051806">
    <property type="entry name" value="HAD-like_SPP"/>
</dbReference>
<evidence type="ECO:0000313" key="1">
    <source>
        <dbReference type="EMBL" id="AHK63808.1"/>
    </source>
</evidence>
<dbReference type="InterPro" id="IPR006439">
    <property type="entry name" value="HAD-SF_hydro_IA"/>
</dbReference>
<dbReference type="PANTHER" id="PTHR43481:SF4">
    <property type="entry name" value="GLYCEROL-1-PHOSPHATE PHOSPHOHYDROLASE 1-RELATED"/>
    <property type="match status" value="1"/>
</dbReference>
<dbReference type="STRING" id="1229831.M832_09610"/>
<dbReference type="SFLD" id="SFLDS00003">
    <property type="entry name" value="Haloacid_Dehalogenase"/>
    <property type="match status" value="1"/>
</dbReference>
<dbReference type="NCBIfam" id="TIGR01509">
    <property type="entry name" value="HAD-SF-IA-v3"/>
    <property type="match status" value="1"/>
</dbReference>
<gene>
    <name evidence="1" type="primary">ycjU</name>
    <name evidence="1" type="ORF">M832_09610</name>
</gene>
<dbReference type="AlphaFoldDB" id="W8JSJ0"/>
<dbReference type="HOGENOM" id="CLU_045011_13_3_0"/>
<dbReference type="eggNOG" id="COG0637">
    <property type="taxonomic scope" value="Bacteria"/>
</dbReference>
<dbReference type="Proteomes" id="UP000019433">
    <property type="component" value="Chromosome"/>
</dbReference>
<protein>
    <submittedName>
        <fullName evidence="1">Phosphoglycolate phosphatase</fullName>
    </submittedName>
</protein>